<reference evidence="1" key="1">
    <citation type="journal article" date="2015" name="Nature">
        <title>Complex archaea that bridge the gap between prokaryotes and eukaryotes.</title>
        <authorList>
            <person name="Spang A."/>
            <person name="Saw J.H."/>
            <person name="Jorgensen S.L."/>
            <person name="Zaremba-Niedzwiedzka K."/>
            <person name="Martijn J."/>
            <person name="Lind A.E."/>
            <person name="van Eijk R."/>
            <person name="Schleper C."/>
            <person name="Guy L."/>
            <person name="Ettema T.J."/>
        </authorList>
    </citation>
    <scope>NUCLEOTIDE SEQUENCE</scope>
</reference>
<accession>A0A0F8W329</accession>
<gene>
    <name evidence="1" type="ORF">LCGC14_3117990</name>
</gene>
<dbReference type="EMBL" id="LAZR01067663">
    <property type="protein sequence ID" value="KKK51137.1"/>
    <property type="molecule type" value="Genomic_DNA"/>
</dbReference>
<dbReference type="AlphaFoldDB" id="A0A0F8W329"/>
<sequence>MTFDELQPCDMFEAENQVVMKVTTTKVLWMTGKDKGRLMLARPTPFQLLAERGDLVSLVFDAM</sequence>
<organism evidence="1">
    <name type="scientific">marine sediment metagenome</name>
    <dbReference type="NCBI Taxonomy" id="412755"/>
    <lineage>
        <taxon>unclassified sequences</taxon>
        <taxon>metagenomes</taxon>
        <taxon>ecological metagenomes</taxon>
    </lineage>
</organism>
<protein>
    <submittedName>
        <fullName evidence="1">Uncharacterized protein</fullName>
    </submittedName>
</protein>
<comment type="caution">
    <text evidence="1">The sequence shown here is derived from an EMBL/GenBank/DDBJ whole genome shotgun (WGS) entry which is preliminary data.</text>
</comment>
<evidence type="ECO:0000313" key="1">
    <source>
        <dbReference type="EMBL" id="KKK51137.1"/>
    </source>
</evidence>
<proteinExistence type="predicted"/>
<name>A0A0F8W329_9ZZZZ</name>